<protein>
    <recommendedName>
        <fullName evidence="3">Gp58-like domain-containing protein</fullName>
    </recommendedName>
</protein>
<accession>K1LII1</accession>
<dbReference type="HOGENOM" id="CLU_655127_0_0_9"/>
<dbReference type="Proteomes" id="UP000004465">
    <property type="component" value="Unassembled WGS sequence"/>
</dbReference>
<keyword evidence="2" id="KW-1185">Reference proteome</keyword>
<dbReference type="RefSeq" id="WP_006907960.1">
    <property type="nucleotide sequence ID" value="NZ_JH932292.1"/>
</dbReference>
<name>K1LII1_9LACT</name>
<dbReference type="STRING" id="883111.HMPREF9706_00641"/>
<dbReference type="OrthoDB" id="2205874at2"/>
<dbReference type="EMBL" id="AGZD01000007">
    <property type="protein sequence ID" value="EKB54451.1"/>
    <property type="molecule type" value="Genomic_DNA"/>
</dbReference>
<reference evidence="1 2" key="1">
    <citation type="submission" date="2012-07" db="EMBL/GenBank/DDBJ databases">
        <title>The Genome Sequence of Facklamia hominis CCUG 36813.</title>
        <authorList>
            <consortium name="The Broad Institute Genome Sequencing Platform"/>
            <person name="Earl A."/>
            <person name="Ward D."/>
            <person name="Feldgarden M."/>
            <person name="Gevers D."/>
            <person name="Huys G."/>
            <person name="Walker B."/>
            <person name="Young S.K."/>
            <person name="Zeng Q."/>
            <person name="Gargeya S."/>
            <person name="Fitzgerald M."/>
            <person name="Haas B."/>
            <person name="Abouelleil A."/>
            <person name="Alvarado L."/>
            <person name="Arachchi H.M."/>
            <person name="Berlin A.M."/>
            <person name="Chapman S.B."/>
            <person name="Goldberg J."/>
            <person name="Griggs A."/>
            <person name="Gujja S."/>
            <person name="Hansen M."/>
            <person name="Howarth C."/>
            <person name="Imamovic A."/>
            <person name="Larimer J."/>
            <person name="McCowen C."/>
            <person name="Montmayeur A."/>
            <person name="Murphy C."/>
            <person name="Neiman D."/>
            <person name="Pearson M."/>
            <person name="Priest M."/>
            <person name="Roberts A."/>
            <person name="Saif S."/>
            <person name="Shea T."/>
            <person name="Sisk P."/>
            <person name="Sykes S."/>
            <person name="Wortman J."/>
            <person name="Nusbaum C."/>
            <person name="Birren B."/>
        </authorList>
    </citation>
    <scope>NUCLEOTIDE SEQUENCE [LARGE SCALE GENOMIC DNA]</scope>
    <source>
        <strain evidence="1 2">CCUG 36813</strain>
    </source>
</reference>
<evidence type="ECO:0008006" key="3">
    <source>
        <dbReference type="Google" id="ProtNLM"/>
    </source>
</evidence>
<organism evidence="1 2">
    <name type="scientific">Facklamia hominis CCUG 36813</name>
    <dbReference type="NCBI Taxonomy" id="883111"/>
    <lineage>
        <taxon>Bacteria</taxon>
        <taxon>Bacillati</taxon>
        <taxon>Bacillota</taxon>
        <taxon>Bacilli</taxon>
        <taxon>Lactobacillales</taxon>
        <taxon>Aerococcaceae</taxon>
        <taxon>Facklamia</taxon>
    </lineage>
</organism>
<evidence type="ECO:0000313" key="1">
    <source>
        <dbReference type="EMBL" id="EKB54451.1"/>
    </source>
</evidence>
<proteinExistence type="predicted"/>
<gene>
    <name evidence="1" type="ORF">HMPREF9706_00641</name>
</gene>
<sequence>MTTIAIQLTQNNKPIKTTVTPLHGGGYRIEATFIAESKQPKLCLAPNDTSKQYTFAEANLNRGTKALDYVKPETSETVIKELFDNLNQIKLDFKNADEGLTHKINLTAEGIKALLTKQGNDLSKQIHSIRSTADFYERVLGTTEDNVVSNLSRMVQASGVIQTEVMKKIDPLSTKVTQTADSWAVKNLNSNGDVLAELNQTDGLTKIKNKLIHLDGDVSMTNAFAENLLTKSFSTDSLKAFSAKIQNLITVNVDARSVTGMDANFIRARLNSGSSNVTITGEGFTVLHKNGKKTVIDYDGLYHYDGGWYHTHYLHDVIPVSGINHTSDTGYKWVTIPSVYHGKRFNAQVAFADACVWKNTNGDYQNGWLVLQRIVCYVQKDSIDYDNGRVPIVGYARYWNARTRKAEQYDIQVQLIIDY</sequence>
<dbReference type="PATRIC" id="fig|883111.3.peg.646"/>
<evidence type="ECO:0000313" key="2">
    <source>
        <dbReference type="Proteomes" id="UP000004465"/>
    </source>
</evidence>
<comment type="caution">
    <text evidence="1">The sequence shown here is derived from an EMBL/GenBank/DDBJ whole genome shotgun (WGS) entry which is preliminary data.</text>
</comment>
<dbReference type="AlphaFoldDB" id="K1LII1"/>